<organism evidence="4 5">
    <name type="scientific">Agrobacterium larrymoorei</name>
    <dbReference type="NCBI Taxonomy" id="160699"/>
    <lineage>
        <taxon>Bacteria</taxon>
        <taxon>Pseudomonadati</taxon>
        <taxon>Pseudomonadota</taxon>
        <taxon>Alphaproteobacteria</taxon>
        <taxon>Hyphomicrobiales</taxon>
        <taxon>Rhizobiaceae</taxon>
        <taxon>Rhizobium/Agrobacterium group</taxon>
        <taxon>Agrobacterium</taxon>
    </lineage>
</organism>
<dbReference type="SUPFAM" id="SSF53955">
    <property type="entry name" value="Lysozyme-like"/>
    <property type="match status" value="1"/>
</dbReference>
<evidence type="ECO:0000313" key="5">
    <source>
        <dbReference type="Proteomes" id="UP001255601"/>
    </source>
</evidence>
<dbReference type="Pfam" id="PF01464">
    <property type="entry name" value="SLT"/>
    <property type="match status" value="1"/>
</dbReference>
<proteinExistence type="inferred from homology"/>
<evidence type="ECO:0000256" key="1">
    <source>
        <dbReference type="ARBA" id="ARBA00007734"/>
    </source>
</evidence>
<feature type="domain" description="Transglycosylase SLT" evidence="3">
    <location>
        <begin position="106"/>
        <end position="204"/>
    </location>
</feature>
<reference evidence="4" key="1">
    <citation type="submission" date="2023-08" db="EMBL/GenBank/DDBJ databases">
        <title>Functional and genomic diversity of the sorghum phyllosphere microbiome.</title>
        <authorList>
            <person name="Shade A."/>
        </authorList>
    </citation>
    <scope>NUCLEOTIDE SEQUENCE</scope>
    <source>
        <strain evidence="4">SORGH_AS_0974</strain>
    </source>
</reference>
<protein>
    <recommendedName>
        <fullName evidence="3">Transglycosylase SLT domain-containing protein</fullName>
    </recommendedName>
</protein>
<comment type="similarity">
    <text evidence="1">Belongs to the transglycosylase Slt family.</text>
</comment>
<evidence type="ECO:0000256" key="2">
    <source>
        <dbReference type="ARBA" id="ARBA00009387"/>
    </source>
</evidence>
<sequence length="222" mass="24487">MGLSIEADNINDEDFPKDCSRDFPDVRLCVSMTGCLRAWRLFLLMRRVIFAVSACISMLAAQTGIVVAKDDVKTRTVTLETYFRKPGYPIPERTLPATLKNDYSDLIVKYAKRYGVPTNLAHAVVAVESRFNPKARGSAGEVGLMQIKPATARMMGYRGTVKALYDPETNIRWGMQYLATAHQLGGGEVCSTILRYNAGHAATRMNPVSKAYCGKVQALLQG</sequence>
<dbReference type="Gene3D" id="1.10.530.10">
    <property type="match status" value="1"/>
</dbReference>
<dbReference type="AlphaFoldDB" id="A0AAJ2ES37"/>
<evidence type="ECO:0000259" key="3">
    <source>
        <dbReference type="Pfam" id="PF01464"/>
    </source>
</evidence>
<dbReference type="EMBL" id="JAVIZC010000003">
    <property type="protein sequence ID" value="MDR6102701.1"/>
    <property type="molecule type" value="Genomic_DNA"/>
</dbReference>
<comment type="caution">
    <text evidence="4">The sequence shown here is derived from an EMBL/GenBank/DDBJ whole genome shotgun (WGS) entry which is preliminary data.</text>
</comment>
<dbReference type="PANTHER" id="PTHR37423:SF2">
    <property type="entry name" value="MEMBRANE-BOUND LYTIC MUREIN TRANSGLYCOSYLASE C"/>
    <property type="match status" value="1"/>
</dbReference>
<dbReference type="InterPro" id="IPR023346">
    <property type="entry name" value="Lysozyme-like_dom_sf"/>
</dbReference>
<evidence type="ECO:0000313" key="4">
    <source>
        <dbReference type="EMBL" id="MDR6102701.1"/>
    </source>
</evidence>
<name>A0AAJ2ES37_9HYPH</name>
<comment type="similarity">
    <text evidence="2">Belongs to the virb1 family.</text>
</comment>
<accession>A0AAJ2ES37</accession>
<dbReference type="PANTHER" id="PTHR37423">
    <property type="entry name" value="SOLUBLE LYTIC MUREIN TRANSGLYCOSYLASE-RELATED"/>
    <property type="match status" value="1"/>
</dbReference>
<dbReference type="Proteomes" id="UP001255601">
    <property type="component" value="Unassembled WGS sequence"/>
</dbReference>
<gene>
    <name evidence="4" type="ORF">QE369_002898</name>
</gene>
<dbReference type="InterPro" id="IPR008258">
    <property type="entry name" value="Transglycosylase_SLT_dom_1"/>
</dbReference>